<accession>A0A812S0K7</accession>
<dbReference type="InterPro" id="IPR036873">
    <property type="entry name" value="Rhodanese-like_dom_sf"/>
</dbReference>
<evidence type="ECO:0000259" key="1">
    <source>
        <dbReference type="PROSITE" id="PS50206"/>
    </source>
</evidence>
<sequence>MSRGGAAVSAQELVQLVNNEGAVVVDLRDKAEFEAGHIVDAINIPFAAIETRMDELNPHKGKPMVLVCKMGQHAGSAGTQLRKAGFEQVSRLRGGIADWRAQNLPVDINTTVNNLGDNRHEVVLAVTVTSKRDGDRVAFVAEVHYAGIFVINGLDAQQLHQVIGIACPNTLFPYVRENLDSLVVRGGFPAMQLAQVNFEALYAQAMQKANKKDDAPVQH</sequence>
<dbReference type="SUPFAM" id="SSF52821">
    <property type="entry name" value="Rhodanese/Cell cycle control phosphatase"/>
    <property type="match status" value="1"/>
</dbReference>
<dbReference type="EMBL" id="CAJNIZ010022223">
    <property type="protein sequence ID" value="CAE7459333.1"/>
    <property type="molecule type" value="Genomic_DNA"/>
</dbReference>
<dbReference type="InterPro" id="IPR003708">
    <property type="entry name" value="SecB"/>
</dbReference>
<dbReference type="SMART" id="SM00450">
    <property type="entry name" value="RHOD"/>
    <property type="match status" value="1"/>
</dbReference>
<dbReference type="Pfam" id="PF00581">
    <property type="entry name" value="Rhodanese"/>
    <property type="match status" value="1"/>
</dbReference>
<gene>
    <name evidence="2" type="primary">secB</name>
    <name evidence="2" type="ORF">SPIL2461_LOCUS11396</name>
</gene>
<dbReference type="PANTHER" id="PTHR36918">
    <property type="match status" value="1"/>
</dbReference>
<comment type="caution">
    <text evidence="2">The sequence shown here is derived from an EMBL/GenBank/DDBJ whole genome shotgun (WGS) entry which is preliminary data.</text>
</comment>
<dbReference type="GO" id="GO:0051262">
    <property type="term" value="P:protein tetramerization"/>
    <property type="evidence" value="ECO:0007669"/>
    <property type="project" value="InterPro"/>
</dbReference>
<evidence type="ECO:0000313" key="2">
    <source>
        <dbReference type="EMBL" id="CAE7459333.1"/>
    </source>
</evidence>
<dbReference type="PRINTS" id="PR01594">
    <property type="entry name" value="SECBCHAPRONE"/>
</dbReference>
<dbReference type="Proteomes" id="UP000649617">
    <property type="component" value="Unassembled WGS sequence"/>
</dbReference>
<feature type="domain" description="Rhodanese" evidence="1">
    <location>
        <begin position="18"/>
        <end position="108"/>
    </location>
</feature>
<evidence type="ECO:0000313" key="3">
    <source>
        <dbReference type="Proteomes" id="UP000649617"/>
    </source>
</evidence>
<organism evidence="2 3">
    <name type="scientific">Symbiodinium pilosum</name>
    <name type="common">Dinoflagellate</name>
    <dbReference type="NCBI Taxonomy" id="2952"/>
    <lineage>
        <taxon>Eukaryota</taxon>
        <taxon>Sar</taxon>
        <taxon>Alveolata</taxon>
        <taxon>Dinophyceae</taxon>
        <taxon>Suessiales</taxon>
        <taxon>Symbiodiniaceae</taxon>
        <taxon>Symbiodinium</taxon>
    </lineage>
</organism>
<dbReference type="InterPro" id="IPR035958">
    <property type="entry name" value="SecB-like_sf"/>
</dbReference>
<name>A0A812S0K7_SYMPI</name>
<dbReference type="GO" id="GO:0051082">
    <property type="term" value="F:unfolded protein binding"/>
    <property type="evidence" value="ECO:0007669"/>
    <property type="project" value="InterPro"/>
</dbReference>
<dbReference type="Gene3D" id="3.10.420.10">
    <property type="entry name" value="SecB-like"/>
    <property type="match status" value="1"/>
</dbReference>
<reference evidence="2" key="1">
    <citation type="submission" date="2021-02" db="EMBL/GenBank/DDBJ databases">
        <authorList>
            <person name="Dougan E. K."/>
            <person name="Rhodes N."/>
            <person name="Thang M."/>
            <person name="Chan C."/>
        </authorList>
    </citation>
    <scope>NUCLEOTIDE SEQUENCE</scope>
</reference>
<keyword evidence="3" id="KW-1185">Reference proteome</keyword>
<protein>
    <submittedName>
        <fullName evidence="2">SecB protein</fullName>
    </submittedName>
</protein>
<dbReference type="NCBIfam" id="TIGR00809">
    <property type="entry name" value="secB"/>
    <property type="match status" value="1"/>
</dbReference>
<dbReference type="AlphaFoldDB" id="A0A812S0K7"/>
<dbReference type="PROSITE" id="PS50206">
    <property type="entry name" value="RHODANESE_3"/>
    <property type="match status" value="1"/>
</dbReference>
<dbReference type="Pfam" id="PF02556">
    <property type="entry name" value="SecB"/>
    <property type="match status" value="1"/>
</dbReference>
<dbReference type="OrthoDB" id="8299886at2759"/>
<dbReference type="PANTHER" id="PTHR36918:SF1">
    <property type="entry name" value="PROTEIN-EXPORT PROTEIN SECB"/>
    <property type="match status" value="1"/>
</dbReference>
<dbReference type="SUPFAM" id="SSF54611">
    <property type="entry name" value="SecB-like"/>
    <property type="match status" value="1"/>
</dbReference>
<proteinExistence type="predicted"/>
<dbReference type="InterPro" id="IPR001763">
    <property type="entry name" value="Rhodanese-like_dom"/>
</dbReference>
<dbReference type="GO" id="GO:0015031">
    <property type="term" value="P:protein transport"/>
    <property type="evidence" value="ECO:0007669"/>
    <property type="project" value="InterPro"/>
</dbReference>
<dbReference type="Gene3D" id="3.40.250.10">
    <property type="entry name" value="Rhodanese-like domain"/>
    <property type="match status" value="1"/>
</dbReference>
<dbReference type="CDD" id="cd00158">
    <property type="entry name" value="RHOD"/>
    <property type="match status" value="1"/>
</dbReference>